<gene>
    <name evidence="1" type="ORF">JFY71_05385</name>
</gene>
<protein>
    <submittedName>
        <fullName evidence="1">Uncharacterized protein</fullName>
    </submittedName>
</protein>
<proteinExistence type="predicted"/>
<evidence type="ECO:0000313" key="1">
    <source>
        <dbReference type="EMBL" id="QQK08971.1"/>
    </source>
</evidence>
<organism evidence="1 2">
    <name type="scientific">Miniphocaeibacter halophilus</name>
    <dbReference type="NCBI Taxonomy" id="2931922"/>
    <lineage>
        <taxon>Bacteria</taxon>
        <taxon>Bacillati</taxon>
        <taxon>Bacillota</taxon>
        <taxon>Tissierellia</taxon>
        <taxon>Tissierellales</taxon>
        <taxon>Peptoniphilaceae</taxon>
        <taxon>Miniphocaeibacter</taxon>
    </lineage>
</organism>
<accession>A0AC61N1F8</accession>
<reference evidence="1 2" key="1">
    <citation type="journal article" date="2022" name="Int. J. Syst. Evol. Microbiol.">
        <title>Miniphocaeibacter halophilus sp. nov., an ammonium-tolerant acetate-producing bacterium isolated from a biogas system.</title>
        <authorList>
            <person name="Schnurer A."/>
            <person name="Singh A."/>
            <person name="Bi S."/>
            <person name="Qiao W."/>
            <person name="Westerholm M."/>
        </authorList>
    </citation>
    <scope>NUCLEOTIDE SEQUENCE [LARGE SCALE GENOMIC DNA]</scope>
    <source>
        <strain evidence="1 2">AMB_01</strain>
    </source>
</reference>
<sequence>MVKNITTNLDIIESLLYFWQASSEGEKVGESYIKSIVEFPDMKYLYNDEFNEESARKVLSSISNRELISNGTKTEMRYWNNNMWMMEDLGFTNLMIKPIKTLHSDKFLEKINKNPKADKYENIEIVFLPGHFDEYYIDGNKLIINFFRVIVDIFDEDKITIGGVDFDDYIEEKLIELIEK</sequence>
<dbReference type="Proteomes" id="UP000595814">
    <property type="component" value="Chromosome"/>
</dbReference>
<dbReference type="EMBL" id="CP066744">
    <property type="protein sequence ID" value="QQK08971.1"/>
    <property type="molecule type" value="Genomic_DNA"/>
</dbReference>
<keyword evidence="2" id="KW-1185">Reference proteome</keyword>
<evidence type="ECO:0000313" key="2">
    <source>
        <dbReference type="Proteomes" id="UP000595814"/>
    </source>
</evidence>
<name>A0AC61N1F8_9FIRM</name>